<accession>A0ABV3FIX3</accession>
<protein>
    <submittedName>
        <fullName evidence="1">Uncharacterized protein</fullName>
    </submittedName>
</protein>
<dbReference type="RefSeq" id="WP_357987318.1">
    <property type="nucleotide sequence ID" value="NZ_JBFAIH010000031.1"/>
</dbReference>
<sequence>MTGSAFRTLYIFPYTDQGPYTSQSHPQVYVLEPAWINPAGVTDLVIVDAHASGETRIYACDETGLQIGWEPLETFPACDHEAALRWIRYRIAPGWGPTELDLLRGQQRIKEVTDGA</sequence>
<name>A0ABV3FIX3_9NOCA</name>
<gene>
    <name evidence="1" type="ORF">AB0H72_33225</name>
</gene>
<comment type="caution">
    <text evidence="1">The sequence shown here is derived from an EMBL/GenBank/DDBJ whole genome shotgun (WGS) entry which is preliminary data.</text>
</comment>
<dbReference type="EMBL" id="JBFAIH010000031">
    <property type="protein sequence ID" value="MEV0367560.1"/>
    <property type="molecule type" value="Genomic_DNA"/>
</dbReference>
<dbReference type="Proteomes" id="UP001551658">
    <property type="component" value="Unassembled WGS sequence"/>
</dbReference>
<proteinExistence type="predicted"/>
<organism evidence="1 2">
    <name type="scientific">Nocardia fusca</name>
    <dbReference type="NCBI Taxonomy" id="941183"/>
    <lineage>
        <taxon>Bacteria</taxon>
        <taxon>Bacillati</taxon>
        <taxon>Actinomycetota</taxon>
        <taxon>Actinomycetes</taxon>
        <taxon>Mycobacteriales</taxon>
        <taxon>Nocardiaceae</taxon>
        <taxon>Nocardia</taxon>
    </lineage>
</organism>
<keyword evidence="2" id="KW-1185">Reference proteome</keyword>
<reference evidence="1 2" key="1">
    <citation type="submission" date="2024-06" db="EMBL/GenBank/DDBJ databases">
        <title>The Natural Products Discovery Center: Release of the First 8490 Sequenced Strains for Exploring Actinobacteria Biosynthetic Diversity.</title>
        <authorList>
            <person name="Kalkreuter E."/>
            <person name="Kautsar S.A."/>
            <person name="Yang D."/>
            <person name="Bader C.D."/>
            <person name="Teijaro C.N."/>
            <person name="Fluegel L."/>
            <person name="Davis C.M."/>
            <person name="Simpson J.R."/>
            <person name="Lauterbach L."/>
            <person name="Steele A.D."/>
            <person name="Gui C."/>
            <person name="Meng S."/>
            <person name="Li G."/>
            <person name="Viehrig K."/>
            <person name="Ye F."/>
            <person name="Su P."/>
            <person name="Kiefer A.F."/>
            <person name="Nichols A."/>
            <person name="Cepeda A.J."/>
            <person name="Yan W."/>
            <person name="Fan B."/>
            <person name="Jiang Y."/>
            <person name="Adhikari A."/>
            <person name="Zheng C.-J."/>
            <person name="Schuster L."/>
            <person name="Cowan T.M."/>
            <person name="Smanski M.J."/>
            <person name="Chevrette M.G."/>
            <person name="De Carvalho L.P.S."/>
            <person name="Shen B."/>
        </authorList>
    </citation>
    <scope>NUCLEOTIDE SEQUENCE [LARGE SCALE GENOMIC DNA]</scope>
    <source>
        <strain evidence="1 2">NPDC050671</strain>
    </source>
</reference>
<evidence type="ECO:0000313" key="2">
    <source>
        <dbReference type="Proteomes" id="UP001551658"/>
    </source>
</evidence>
<evidence type="ECO:0000313" key="1">
    <source>
        <dbReference type="EMBL" id="MEV0367560.1"/>
    </source>
</evidence>